<evidence type="ECO:0000313" key="3">
    <source>
        <dbReference type="Proteomes" id="UP000299102"/>
    </source>
</evidence>
<dbReference type="EMBL" id="BGZK01000794">
    <property type="protein sequence ID" value="GBP60716.1"/>
    <property type="molecule type" value="Genomic_DNA"/>
</dbReference>
<feature type="region of interest" description="Disordered" evidence="1">
    <location>
        <begin position="51"/>
        <end position="71"/>
    </location>
</feature>
<gene>
    <name evidence="2" type="ORF">EVAR_47454_1</name>
</gene>
<proteinExistence type="predicted"/>
<protein>
    <submittedName>
        <fullName evidence="2">Uncharacterized protein</fullName>
    </submittedName>
</protein>
<feature type="region of interest" description="Disordered" evidence="1">
    <location>
        <begin position="1"/>
        <end position="33"/>
    </location>
</feature>
<dbReference type="Proteomes" id="UP000299102">
    <property type="component" value="Unassembled WGS sequence"/>
</dbReference>
<sequence>MFSSSRLRPGARRRRRRIPMGGRRSPPAPPPPLDRVFLYFLCSDLLKECGPFTGSKGATSAPRDATTTAET</sequence>
<evidence type="ECO:0000256" key="1">
    <source>
        <dbReference type="SAM" id="MobiDB-lite"/>
    </source>
</evidence>
<accession>A0A4C1XAB1</accession>
<name>A0A4C1XAB1_EUMVA</name>
<feature type="compositionally biased region" description="Basic residues" evidence="1">
    <location>
        <begin position="9"/>
        <end position="18"/>
    </location>
</feature>
<dbReference type="AlphaFoldDB" id="A0A4C1XAB1"/>
<evidence type="ECO:0000313" key="2">
    <source>
        <dbReference type="EMBL" id="GBP60716.1"/>
    </source>
</evidence>
<organism evidence="2 3">
    <name type="scientific">Eumeta variegata</name>
    <name type="common">Bagworm moth</name>
    <name type="synonym">Eumeta japonica</name>
    <dbReference type="NCBI Taxonomy" id="151549"/>
    <lineage>
        <taxon>Eukaryota</taxon>
        <taxon>Metazoa</taxon>
        <taxon>Ecdysozoa</taxon>
        <taxon>Arthropoda</taxon>
        <taxon>Hexapoda</taxon>
        <taxon>Insecta</taxon>
        <taxon>Pterygota</taxon>
        <taxon>Neoptera</taxon>
        <taxon>Endopterygota</taxon>
        <taxon>Lepidoptera</taxon>
        <taxon>Glossata</taxon>
        <taxon>Ditrysia</taxon>
        <taxon>Tineoidea</taxon>
        <taxon>Psychidae</taxon>
        <taxon>Oiketicinae</taxon>
        <taxon>Eumeta</taxon>
    </lineage>
</organism>
<comment type="caution">
    <text evidence="2">The sequence shown here is derived from an EMBL/GenBank/DDBJ whole genome shotgun (WGS) entry which is preliminary data.</text>
</comment>
<reference evidence="2 3" key="1">
    <citation type="journal article" date="2019" name="Commun. Biol.">
        <title>The bagworm genome reveals a unique fibroin gene that provides high tensile strength.</title>
        <authorList>
            <person name="Kono N."/>
            <person name="Nakamura H."/>
            <person name="Ohtoshi R."/>
            <person name="Tomita M."/>
            <person name="Numata K."/>
            <person name="Arakawa K."/>
        </authorList>
    </citation>
    <scope>NUCLEOTIDE SEQUENCE [LARGE SCALE GENOMIC DNA]</scope>
</reference>
<keyword evidence="3" id="KW-1185">Reference proteome</keyword>